<gene>
    <name evidence="5" type="ORF">NBH00_10450</name>
</gene>
<evidence type="ECO:0000256" key="3">
    <source>
        <dbReference type="SAM" id="MobiDB-lite"/>
    </source>
</evidence>
<dbReference type="EMBL" id="CP098502">
    <property type="protein sequence ID" value="UTI66610.1"/>
    <property type="molecule type" value="Genomic_DNA"/>
</dbReference>
<dbReference type="SUPFAM" id="SSF101898">
    <property type="entry name" value="NHL repeat"/>
    <property type="match status" value="2"/>
</dbReference>
<feature type="repeat" description="NHL" evidence="2">
    <location>
        <begin position="328"/>
        <end position="371"/>
    </location>
</feature>
<feature type="repeat" description="NHL" evidence="2">
    <location>
        <begin position="48"/>
        <end position="83"/>
    </location>
</feature>
<sequence length="760" mass="77481">MPALRLPRALAGAALALAVTAPVAAADCPGALPAGTCAYTAQTQVGERTGGVLRFPQAVAVGPDGAVYVADQKTHAITVFNADGSFRRDYGFSGSRPGQLTSAGGVAVAPDGSVLVTTGANRVDRFAADGSLLNSFGHTGSGLGEFVFGSGAGNDSPAGGGLAVSGSTVYVADSRNDRIQRFNLDGTGATEIVGPGQLQTPMGIAVRGDRVAVADDQNHRIAVYDTGGHALGVIGSGEGSRGGQLENPYDVAFDAAGRVFVADDLNHRIVRYGPKPGYKYKARWGYYGTAPGAMAYPRGIATDAAGLVYLTNTGNDRIDVFTNGGQLVRSMGRSGRSSGQFDTPSGVASDASGLRAVADSVNGRVQFLNPDGSVASIMGSPNPGPTILPDPVATAFDGAGNIYVLDQRRAVIVVFSRATGQPFRTIGGKGSGPGKLNAPTGLTVSPGGTIYVADTGNQRVARFTAAGDPLGDLDIYGGSPRGVAVTADGMRVYVSTASDNRIRAYDPISGNELVEFGGLGTKIGKLVSPAGIALDAAGNVWVADRGNSRVQEFGPDGERLAAFGARGTGPGQFLRPDGVTVGCHGTVTVSDTDNNRIQSFALAAPASATCATLPPLGVPPTPKYPVLPAPDGPALSVRVLRRASILGTRTLPVRVGCDTACTVTATATITPRKAPVRPPKPRKGKRPPTPKPTVVKLTAAPLDVPAAGSRIVRLQFSRTGAAQLRKALGGRRGLVITVELTATGQAGDPTSQSLTVPVTR</sequence>
<accession>A0ABY5DYK3</accession>
<proteinExistence type="predicted"/>
<dbReference type="InterPro" id="IPR011042">
    <property type="entry name" value="6-blade_b-propeller_TolB-like"/>
</dbReference>
<dbReference type="CDD" id="cd05819">
    <property type="entry name" value="NHL"/>
    <property type="match status" value="2"/>
</dbReference>
<dbReference type="Pfam" id="PF01436">
    <property type="entry name" value="NHL"/>
    <property type="match status" value="3"/>
</dbReference>
<feature type="signal peptide" evidence="4">
    <location>
        <begin position="1"/>
        <end position="25"/>
    </location>
</feature>
<dbReference type="PANTHER" id="PTHR24104:SF25">
    <property type="entry name" value="PROTEIN LIN-41"/>
    <property type="match status" value="1"/>
</dbReference>
<dbReference type="Gene3D" id="2.120.10.30">
    <property type="entry name" value="TolB, C-terminal domain"/>
    <property type="match status" value="4"/>
</dbReference>
<keyword evidence="4" id="KW-0732">Signal</keyword>
<evidence type="ECO:0000313" key="6">
    <source>
        <dbReference type="Proteomes" id="UP001056035"/>
    </source>
</evidence>
<dbReference type="Proteomes" id="UP001056035">
    <property type="component" value="Chromosome"/>
</dbReference>
<feature type="repeat" description="NHL" evidence="2">
    <location>
        <begin position="426"/>
        <end position="466"/>
    </location>
</feature>
<dbReference type="RefSeq" id="WP_254573278.1">
    <property type="nucleotide sequence ID" value="NZ_CP098502.1"/>
</dbReference>
<feature type="compositionally biased region" description="Basic residues" evidence="3">
    <location>
        <begin position="679"/>
        <end position="688"/>
    </location>
</feature>
<dbReference type="PANTHER" id="PTHR24104">
    <property type="entry name" value="E3 UBIQUITIN-PROTEIN LIGASE NHLRC1-RELATED"/>
    <property type="match status" value="1"/>
</dbReference>
<organism evidence="5 6">
    <name type="scientific">Paraconexibacter antarcticus</name>
    <dbReference type="NCBI Taxonomy" id="2949664"/>
    <lineage>
        <taxon>Bacteria</taxon>
        <taxon>Bacillati</taxon>
        <taxon>Actinomycetota</taxon>
        <taxon>Thermoleophilia</taxon>
        <taxon>Solirubrobacterales</taxon>
        <taxon>Paraconexibacteraceae</taxon>
        <taxon>Paraconexibacter</taxon>
    </lineage>
</organism>
<reference evidence="5 6" key="1">
    <citation type="submission" date="2022-06" db="EMBL/GenBank/DDBJ databases">
        <title>Paraconexibacter antarcticus.</title>
        <authorList>
            <person name="Kim C.S."/>
        </authorList>
    </citation>
    <scope>NUCLEOTIDE SEQUENCE [LARGE SCALE GENOMIC DNA]</scope>
    <source>
        <strain evidence="5 6">02-257</strain>
    </source>
</reference>
<evidence type="ECO:0000256" key="1">
    <source>
        <dbReference type="ARBA" id="ARBA00022737"/>
    </source>
</evidence>
<evidence type="ECO:0000313" key="5">
    <source>
        <dbReference type="EMBL" id="UTI66610.1"/>
    </source>
</evidence>
<feature type="region of interest" description="Disordered" evidence="3">
    <location>
        <begin position="670"/>
        <end position="693"/>
    </location>
</feature>
<protein>
    <submittedName>
        <fullName evidence="5">NHL repeat-containing protein</fullName>
    </submittedName>
</protein>
<dbReference type="InterPro" id="IPR001258">
    <property type="entry name" value="NHL_repeat"/>
</dbReference>
<evidence type="ECO:0000256" key="4">
    <source>
        <dbReference type="SAM" id="SignalP"/>
    </source>
</evidence>
<keyword evidence="1" id="KW-0677">Repeat</keyword>
<feature type="repeat" description="NHL" evidence="2">
    <location>
        <begin position="563"/>
        <end position="603"/>
    </location>
</feature>
<keyword evidence="6" id="KW-1185">Reference proteome</keyword>
<name>A0ABY5DYK3_9ACTN</name>
<dbReference type="SUPFAM" id="SSF63825">
    <property type="entry name" value="YWTD domain"/>
    <property type="match status" value="1"/>
</dbReference>
<dbReference type="InterPro" id="IPR050952">
    <property type="entry name" value="TRIM-NHL_E3_ligases"/>
</dbReference>
<dbReference type="PROSITE" id="PS51125">
    <property type="entry name" value="NHL"/>
    <property type="match status" value="6"/>
</dbReference>
<evidence type="ECO:0000256" key="2">
    <source>
        <dbReference type="PROSITE-ProRule" id="PRU00504"/>
    </source>
</evidence>
<feature type="repeat" description="NHL" evidence="2">
    <location>
        <begin position="516"/>
        <end position="556"/>
    </location>
</feature>
<dbReference type="Gene3D" id="2.40.10.500">
    <property type="match status" value="1"/>
</dbReference>
<feature type="repeat" description="NHL" evidence="2">
    <location>
        <begin position="239"/>
        <end position="275"/>
    </location>
</feature>
<feature type="chain" id="PRO_5046329264" evidence="4">
    <location>
        <begin position="26"/>
        <end position="760"/>
    </location>
</feature>